<name>A0A1S2NZX9_9ACTN</name>
<reference evidence="2 3" key="1">
    <citation type="submission" date="2016-10" db="EMBL/GenBank/DDBJ databases">
        <title>Genome sequence of Streptomyces sp. MUSC 1.</title>
        <authorList>
            <person name="Lee L.-H."/>
            <person name="Ser H.-L."/>
            <person name="Law J.W.-F."/>
        </authorList>
    </citation>
    <scope>NUCLEOTIDE SEQUENCE [LARGE SCALE GENOMIC DNA]</scope>
    <source>
        <strain evidence="2 3">MUSC 1</strain>
    </source>
</reference>
<feature type="compositionally biased region" description="Low complexity" evidence="1">
    <location>
        <begin position="48"/>
        <end position="69"/>
    </location>
</feature>
<proteinExistence type="predicted"/>
<evidence type="ECO:0000313" key="3">
    <source>
        <dbReference type="Proteomes" id="UP000179642"/>
    </source>
</evidence>
<dbReference type="Proteomes" id="UP000179642">
    <property type="component" value="Unassembled WGS sequence"/>
</dbReference>
<keyword evidence="3" id="KW-1185">Reference proteome</keyword>
<evidence type="ECO:0000313" key="2">
    <source>
        <dbReference type="EMBL" id="OIJ87053.1"/>
    </source>
</evidence>
<comment type="caution">
    <text evidence="2">The sequence shown here is derived from an EMBL/GenBank/DDBJ whole genome shotgun (WGS) entry which is preliminary data.</text>
</comment>
<dbReference type="AlphaFoldDB" id="A0A1S2NZX9"/>
<evidence type="ECO:0000256" key="1">
    <source>
        <dbReference type="SAM" id="MobiDB-lite"/>
    </source>
</evidence>
<feature type="compositionally biased region" description="Basic and acidic residues" evidence="1">
    <location>
        <begin position="1"/>
        <end position="10"/>
    </location>
</feature>
<sequence>MDARVQDDGGRAQSADLPHQPAAGGQALTDGGHPVEEPAVGGGPGQVPPHVLGDPVPVPDAVAGVDVPE</sequence>
<protein>
    <submittedName>
        <fullName evidence="2">Uncharacterized protein</fullName>
    </submittedName>
</protein>
<feature type="region of interest" description="Disordered" evidence="1">
    <location>
        <begin position="1"/>
        <end position="69"/>
    </location>
</feature>
<dbReference type="EMBL" id="MLYO01000118">
    <property type="protein sequence ID" value="OIJ87053.1"/>
    <property type="molecule type" value="Genomic_DNA"/>
</dbReference>
<organism evidence="2 3">
    <name type="scientific">Streptomyces monashensis</name>
    <dbReference type="NCBI Taxonomy" id="1678012"/>
    <lineage>
        <taxon>Bacteria</taxon>
        <taxon>Bacillati</taxon>
        <taxon>Actinomycetota</taxon>
        <taxon>Actinomycetes</taxon>
        <taxon>Kitasatosporales</taxon>
        <taxon>Streptomycetaceae</taxon>
        <taxon>Streptomyces</taxon>
    </lineage>
</organism>
<accession>A0A1S2NZX9</accession>
<gene>
    <name evidence="2" type="ORF">BIV23_43165</name>
</gene>